<keyword evidence="3" id="KW-1185">Reference proteome</keyword>
<feature type="region of interest" description="Disordered" evidence="1">
    <location>
        <begin position="1"/>
        <end position="21"/>
    </location>
</feature>
<name>A0A6S7GW86_PARCT</name>
<organism evidence="2 3">
    <name type="scientific">Paramuricea clavata</name>
    <name type="common">Red gorgonian</name>
    <name type="synonym">Violescent sea-whip</name>
    <dbReference type="NCBI Taxonomy" id="317549"/>
    <lineage>
        <taxon>Eukaryota</taxon>
        <taxon>Metazoa</taxon>
        <taxon>Cnidaria</taxon>
        <taxon>Anthozoa</taxon>
        <taxon>Octocorallia</taxon>
        <taxon>Malacalcyonacea</taxon>
        <taxon>Plexauridae</taxon>
        <taxon>Paramuricea</taxon>
    </lineage>
</organism>
<dbReference type="Pfam" id="PF13385">
    <property type="entry name" value="Laminin_G_3"/>
    <property type="match status" value="1"/>
</dbReference>
<dbReference type="InterPro" id="IPR013320">
    <property type="entry name" value="ConA-like_dom_sf"/>
</dbReference>
<dbReference type="SUPFAM" id="SSF49899">
    <property type="entry name" value="Concanavalin A-like lectins/glucanases"/>
    <property type="match status" value="1"/>
</dbReference>
<dbReference type="AlphaFoldDB" id="A0A6S7GW86"/>
<comment type="caution">
    <text evidence="2">The sequence shown here is derived from an EMBL/GenBank/DDBJ whole genome shotgun (WGS) entry which is preliminary data.</text>
</comment>
<protein>
    <submittedName>
        <fullName evidence="2">Uncharacterized protein</fullName>
    </submittedName>
</protein>
<gene>
    <name evidence="2" type="ORF">PACLA_8A056627</name>
</gene>
<accession>A0A6S7GW86</accession>
<evidence type="ECO:0000313" key="2">
    <source>
        <dbReference type="EMBL" id="CAB3994382.1"/>
    </source>
</evidence>
<sequence>MAEWTESEEADGREQHREPDPCNDDTIAYYKFDRSYRDVCFGNNGFGVQYSFSDFGISNRAAVFDFSALSVPSLNGYEWGSTFSISLWFRTSGFRKQQGGLINNLNVTTINASTANETQTVITGSWDIFVKKDETRKQRLGATIVTSHANKTWDDIAMIRAHHWYHLAMTYDGETINFYLNNHLVLSDSQCCHGDIVSTNTDVVIGRNYNEVLFDGYIDEMKLFKKALTAQEITKLYQLKVV</sequence>
<reference evidence="2" key="1">
    <citation type="submission" date="2020-04" db="EMBL/GenBank/DDBJ databases">
        <authorList>
            <person name="Alioto T."/>
            <person name="Alioto T."/>
            <person name="Gomez Garrido J."/>
        </authorList>
    </citation>
    <scope>NUCLEOTIDE SEQUENCE</scope>
    <source>
        <strain evidence="2">A484AB</strain>
    </source>
</reference>
<proteinExistence type="predicted"/>
<feature type="compositionally biased region" description="Basic and acidic residues" evidence="1">
    <location>
        <begin position="10"/>
        <end position="20"/>
    </location>
</feature>
<dbReference type="EMBL" id="CACRXK020002450">
    <property type="protein sequence ID" value="CAB3994382.1"/>
    <property type="molecule type" value="Genomic_DNA"/>
</dbReference>
<evidence type="ECO:0000256" key="1">
    <source>
        <dbReference type="SAM" id="MobiDB-lite"/>
    </source>
</evidence>
<dbReference type="OrthoDB" id="10030431at2759"/>
<dbReference type="Proteomes" id="UP001152795">
    <property type="component" value="Unassembled WGS sequence"/>
</dbReference>
<dbReference type="Gene3D" id="2.60.120.200">
    <property type="match status" value="1"/>
</dbReference>
<evidence type="ECO:0000313" key="3">
    <source>
        <dbReference type="Proteomes" id="UP001152795"/>
    </source>
</evidence>